<evidence type="ECO:0000313" key="2">
    <source>
        <dbReference type="EMBL" id="RCG29141.1"/>
    </source>
</evidence>
<comment type="caution">
    <text evidence="2">The sequence shown here is derived from an EMBL/GenBank/DDBJ whole genome shotgun (WGS) entry which is preliminary data.</text>
</comment>
<dbReference type="RefSeq" id="WP_114019850.1">
    <property type="nucleotide sequence ID" value="NZ_QOIN01000021.1"/>
</dbReference>
<feature type="transmembrane region" description="Helical" evidence="1">
    <location>
        <begin position="89"/>
        <end position="107"/>
    </location>
</feature>
<proteinExistence type="predicted"/>
<keyword evidence="1" id="KW-0812">Transmembrane</keyword>
<feature type="transmembrane region" description="Helical" evidence="1">
    <location>
        <begin position="57"/>
        <end position="77"/>
    </location>
</feature>
<keyword evidence="1" id="KW-1133">Transmembrane helix</keyword>
<evidence type="ECO:0000313" key="3">
    <source>
        <dbReference type="Proteomes" id="UP000252914"/>
    </source>
</evidence>
<keyword evidence="1" id="KW-0472">Membrane</keyword>
<dbReference type="AlphaFoldDB" id="A0A367FFR3"/>
<protein>
    <submittedName>
        <fullName evidence="2">Uncharacterized protein</fullName>
    </submittedName>
</protein>
<feature type="transmembrane region" description="Helical" evidence="1">
    <location>
        <begin position="113"/>
        <end position="131"/>
    </location>
</feature>
<gene>
    <name evidence="2" type="ORF">DTL70_00765</name>
</gene>
<feature type="transmembrane region" description="Helical" evidence="1">
    <location>
        <begin position="30"/>
        <end position="51"/>
    </location>
</feature>
<evidence type="ECO:0000256" key="1">
    <source>
        <dbReference type="SAM" id="Phobius"/>
    </source>
</evidence>
<organism evidence="2 3">
    <name type="scientific">Streptomyces diacarni</name>
    <dbReference type="NCBI Taxonomy" id="2800381"/>
    <lineage>
        <taxon>Bacteria</taxon>
        <taxon>Bacillati</taxon>
        <taxon>Actinomycetota</taxon>
        <taxon>Actinomycetes</taxon>
        <taxon>Kitasatosporales</taxon>
        <taxon>Streptomycetaceae</taxon>
        <taxon>Streptomyces</taxon>
    </lineage>
</organism>
<accession>A0A367FFR3</accession>
<name>A0A367FFR3_9ACTN</name>
<dbReference type="EMBL" id="QOIN01000021">
    <property type="protein sequence ID" value="RCG29141.1"/>
    <property type="molecule type" value="Genomic_DNA"/>
</dbReference>
<keyword evidence="3" id="KW-1185">Reference proteome</keyword>
<dbReference type="Proteomes" id="UP000252914">
    <property type="component" value="Unassembled WGS sequence"/>
</dbReference>
<reference evidence="2 3" key="1">
    <citation type="submission" date="2018-06" db="EMBL/GenBank/DDBJ databases">
        <title>Streptomyces reniochalinae sp. nov. and Streptomyces diacarnus sp. nov. from marine sponges.</title>
        <authorList>
            <person name="Li L."/>
        </authorList>
    </citation>
    <scope>NUCLEOTIDE SEQUENCE [LARGE SCALE GENOMIC DNA]</scope>
    <source>
        <strain evidence="2 3">LHW51701</strain>
    </source>
</reference>
<sequence length="146" mass="15576">METTPHTAADAALLDTPRAQRAFDTVKSGIKVYGALSAVAVLAVIAVAISGHTVNTFMWVRAVLLPVVAVLIHRMAVSASRGSRRAFERVRALAVIMPIAIIGVDLIPGVCPPWYSLMQVVCMLPVIRVAFTTRGSALRAAFPKGR</sequence>